<protein>
    <submittedName>
        <fullName evidence="2">Deoxynucleoside kinase</fullName>
    </submittedName>
</protein>
<dbReference type="Pfam" id="PF02223">
    <property type="entry name" value="Thymidylate_kin"/>
    <property type="match status" value="1"/>
</dbReference>
<dbReference type="InterPro" id="IPR039430">
    <property type="entry name" value="Thymidylate_kin-like_dom"/>
</dbReference>
<gene>
    <name evidence="2" type="ORF">K8V07_21410</name>
</gene>
<dbReference type="Gene3D" id="3.40.50.300">
    <property type="entry name" value="P-loop containing nucleotide triphosphate hydrolases"/>
    <property type="match status" value="1"/>
</dbReference>
<reference evidence="2" key="2">
    <citation type="submission" date="2021-09" db="EMBL/GenBank/DDBJ databases">
        <authorList>
            <person name="Gilroy R."/>
        </authorList>
    </citation>
    <scope>NUCLEOTIDE SEQUENCE</scope>
    <source>
        <strain evidence="2">CHK154-13316</strain>
    </source>
</reference>
<dbReference type="InterPro" id="IPR027417">
    <property type="entry name" value="P-loop_NTPase"/>
</dbReference>
<evidence type="ECO:0000259" key="1">
    <source>
        <dbReference type="Pfam" id="PF02223"/>
    </source>
</evidence>
<evidence type="ECO:0000313" key="2">
    <source>
        <dbReference type="EMBL" id="HJG14466.1"/>
    </source>
</evidence>
<comment type="caution">
    <text evidence="2">The sequence shown here is derived from an EMBL/GenBank/DDBJ whole genome shotgun (WGS) entry which is preliminary data.</text>
</comment>
<organism evidence="2 3">
    <name type="scientific">Bacteroides xylanisolvens</name>
    <dbReference type="NCBI Taxonomy" id="371601"/>
    <lineage>
        <taxon>Bacteria</taxon>
        <taxon>Pseudomonadati</taxon>
        <taxon>Bacteroidota</taxon>
        <taxon>Bacteroidia</taxon>
        <taxon>Bacteroidales</taxon>
        <taxon>Bacteroidaceae</taxon>
        <taxon>Bacteroides</taxon>
    </lineage>
</organism>
<accession>A0A921LJE1</accession>
<keyword evidence="2" id="KW-0808">Transferase</keyword>
<name>A0A921LJE1_9BACE</name>
<proteinExistence type="predicted"/>
<dbReference type="Proteomes" id="UP000747074">
    <property type="component" value="Unassembled WGS sequence"/>
</dbReference>
<dbReference type="AlphaFoldDB" id="A0A921LJE1"/>
<evidence type="ECO:0000313" key="3">
    <source>
        <dbReference type="Proteomes" id="UP000747074"/>
    </source>
</evidence>
<reference evidence="2" key="1">
    <citation type="journal article" date="2021" name="PeerJ">
        <title>Extensive microbial diversity within the chicken gut microbiome revealed by metagenomics and culture.</title>
        <authorList>
            <person name="Gilroy R."/>
            <person name="Ravi A."/>
            <person name="Getino M."/>
            <person name="Pursley I."/>
            <person name="Horton D.L."/>
            <person name="Alikhan N.F."/>
            <person name="Baker D."/>
            <person name="Gharbi K."/>
            <person name="Hall N."/>
            <person name="Watson M."/>
            <person name="Adriaenssens E.M."/>
            <person name="Foster-Nyarko E."/>
            <person name="Jarju S."/>
            <person name="Secka A."/>
            <person name="Antonio M."/>
            <person name="Oren A."/>
            <person name="Chaudhuri R.R."/>
            <person name="La Ragione R."/>
            <person name="Hildebrand F."/>
            <person name="Pallen M.J."/>
        </authorList>
    </citation>
    <scope>NUCLEOTIDE SEQUENCE</scope>
    <source>
        <strain evidence="2">CHK154-13316</strain>
    </source>
</reference>
<dbReference type="EMBL" id="DYVL01000229">
    <property type="protein sequence ID" value="HJG14466.1"/>
    <property type="molecule type" value="Genomic_DNA"/>
</dbReference>
<dbReference type="SUPFAM" id="SSF52540">
    <property type="entry name" value="P-loop containing nucleoside triphosphate hydrolases"/>
    <property type="match status" value="1"/>
</dbReference>
<sequence length="217" mass="24647">MKKGLFISLEGCSGVGKTYTASQFKNDNDIVVVSEVSQCNNSFNNKVVEVVQQINPTKDIFFLNAEPYTAFALLLSTYIYSYKTIIIPALSEGKIVISDRGIDSLALLQAILISTADKSNALQTYEKLLSLILDFCFLPDYTLILNDNFNDCILRLTEREKINLTEKERRFLLDSYNLYHSIPDDGRIKHVRNQDAVCYIEQIIYGKGITMDNFNLL</sequence>
<keyword evidence="2" id="KW-0418">Kinase</keyword>
<dbReference type="GO" id="GO:0016301">
    <property type="term" value="F:kinase activity"/>
    <property type="evidence" value="ECO:0007669"/>
    <property type="project" value="UniProtKB-KW"/>
</dbReference>
<feature type="domain" description="Thymidylate kinase-like" evidence="1">
    <location>
        <begin position="9"/>
        <end position="193"/>
    </location>
</feature>